<dbReference type="EnsemblFungi" id="EJT78475">
    <property type="protein sequence ID" value="EJT78475"/>
    <property type="gene ID" value="GGTG_03575"/>
</dbReference>
<keyword evidence="2" id="KW-0808">Transferase</keyword>
<accession>J3NQL9</accession>
<dbReference type="eggNOG" id="KOG0594">
    <property type="taxonomic scope" value="Eukaryota"/>
</dbReference>
<dbReference type="PANTHER" id="PTHR24359:SF37">
    <property type="entry name" value="PROTEIN KINASE DOMAIN-CONTAINING PROTEIN"/>
    <property type="match status" value="1"/>
</dbReference>
<dbReference type="InterPro" id="IPR011009">
    <property type="entry name" value="Kinase-like_dom_sf"/>
</dbReference>
<dbReference type="Pfam" id="PF00069">
    <property type="entry name" value="Pkinase"/>
    <property type="match status" value="1"/>
</dbReference>
<name>J3NQL9_GAET3</name>
<dbReference type="SUPFAM" id="SSF56112">
    <property type="entry name" value="Protein kinase-like (PK-like)"/>
    <property type="match status" value="1"/>
</dbReference>
<evidence type="ECO:0000313" key="2">
    <source>
        <dbReference type="EMBL" id="EJT78475.1"/>
    </source>
</evidence>
<dbReference type="PANTHER" id="PTHR24359">
    <property type="entry name" value="SERINE/THREONINE-PROTEIN KINASE SBK1"/>
    <property type="match status" value="1"/>
</dbReference>
<feature type="domain" description="Protein kinase" evidence="1">
    <location>
        <begin position="291"/>
        <end position="634"/>
    </location>
</feature>
<reference evidence="4" key="1">
    <citation type="submission" date="2010-07" db="EMBL/GenBank/DDBJ databases">
        <title>The genome sequence of Gaeumannomyces graminis var. tritici strain R3-111a-1.</title>
        <authorList>
            <consortium name="The Broad Institute Genome Sequencing Platform"/>
            <person name="Ma L.-J."/>
            <person name="Dead R."/>
            <person name="Young S."/>
            <person name="Zeng Q."/>
            <person name="Koehrsen M."/>
            <person name="Alvarado L."/>
            <person name="Berlin A."/>
            <person name="Chapman S.B."/>
            <person name="Chen Z."/>
            <person name="Freedman E."/>
            <person name="Gellesch M."/>
            <person name="Goldberg J."/>
            <person name="Griggs A."/>
            <person name="Gujja S."/>
            <person name="Heilman E.R."/>
            <person name="Heiman D."/>
            <person name="Hepburn T."/>
            <person name="Howarth C."/>
            <person name="Jen D."/>
            <person name="Larson L."/>
            <person name="Mehta T."/>
            <person name="Neiman D."/>
            <person name="Pearson M."/>
            <person name="Roberts A."/>
            <person name="Saif S."/>
            <person name="Shea T."/>
            <person name="Shenoy N."/>
            <person name="Sisk P."/>
            <person name="Stolte C."/>
            <person name="Sykes S."/>
            <person name="Walk T."/>
            <person name="White J."/>
            <person name="Yandava C."/>
            <person name="Haas B."/>
            <person name="Nusbaum C."/>
            <person name="Birren B."/>
        </authorList>
    </citation>
    <scope>NUCLEOTIDE SEQUENCE [LARGE SCALE GENOMIC DNA]</scope>
    <source>
        <strain evidence="4">R3-111a-1</strain>
    </source>
</reference>
<dbReference type="HOGENOM" id="CLU_017513_2_0_1"/>
<dbReference type="GO" id="GO:0005524">
    <property type="term" value="F:ATP binding"/>
    <property type="evidence" value="ECO:0007669"/>
    <property type="project" value="InterPro"/>
</dbReference>
<dbReference type="EMBL" id="GL385396">
    <property type="protein sequence ID" value="EJT78475.1"/>
    <property type="molecule type" value="Genomic_DNA"/>
</dbReference>
<dbReference type="GO" id="GO:0004674">
    <property type="term" value="F:protein serine/threonine kinase activity"/>
    <property type="evidence" value="ECO:0007669"/>
    <property type="project" value="UniProtKB-KW"/>
</dbReference>
<sequence>MMGPIYEEPPLIIGSHSATVEAPDFASRKPPPSEVITVLGDTRQLSQTNPPRCKGVAIGSADDPLGSPAASNSAANSLFAHTGGGLKDETLKELMDTFDSVCSENLQTSKWNAHADDPTHFISFSTLDTVVNRSLVERVIQRLPGCKDHAQATSDIWSPVSLNPLPTDRRQHRVGLTTRRRLFLLVLLAQKPEKILDLIEEGVTDNDLPFVWTLGSYAQRRRGSQESAGRRVSCLSTEKNTVRSVFTDWQWKTLSPFLWLSTREEPKVQHYRLDGRTPLPFIEASSPDLRLAPGSCGVIGGFSVVQKVAIEPSHFNHDSFAPCPGAEHPFFAVKTLHRHTKRGLFEGEVEALKRMMTEGELHRSLVRLLATIDRGDQYHMIFPWADGNLQEYWEKLYPEPNSLPRGRGLAKWMAWELLGLAQAIKRVHDSPVRAGNLQEVEQTGKVYGCHGDIKPHNILFFQGNDPSGDRGKLQLADFGLARFHSKESIRVSANSAGHTDTYRSPEFDMDSPPGCRVTVGPKTDIWSFGAVALEFVVWYCAGWKDLESFAEERAREDIVTWQPRIQQDKFFNRYHEGLGVKRGVLQKIESLRGHPLCSRYLRDLLDYIESHLLVVNEDRRACCRKACAKFADMFSKCEGDLGYCTERGPVAAPPSPWDNTSLARPHVRADDTDGVALAQTSAEASPRKFKALQKRKLTDDLEHDTALKIARQRTTEI</sequence>
<dbReference type="Proteomes" id="UP000006039">
    <property type="component" value="Unassembled WGS sequence"/>
</dbReference>
<organism evidence="2">
    <name type="scientific">Gaeumannomyces tritici (strain R3-111a-1)</name>
    <name type="common">Wheat and barley take-all root rot fungus</name>
    <name type="synonym">Gaeumannomyces graminis var. tritici</name>
    <dbReference type="NCBI Taxonomy" id="644352"/>
    <lineage>
        <taxon>Eukaryota</taxon>
        <taxon>Fungi</taxon>
        <taxon>Dikarya</taxon>
        <taxon>Ascomycota</taxon>
        <taxon>Pezizomycotina</taxon>
        <taxon>Sordariomycetes</taxon>
        <taxon>Sordariomycetidae</taxon>
        <taxon>Magnaporthales</taxon>
        <taxon>Magnaporthaceae</taxon>
        <taxon>Gaeumannomyces</taxon>
    </lineage>
</organism>
<dbReference type="VEuPathDB" id="FungiDB:GGTG_03575"/>
<evidence type="ECO:0000313" key="4">
    <source>
        <dbReference type="Proteomes" id="UP000006039"/>
    </source>
</evidence>
<dbReference type="Gene3D" id="1.10.510.10">
    <property type="entry name" value="Transferase(Phosphotransferase) domain 1"/>
    <property type="match status" value="1"/>
</dbReference>
<dbReference type="AlphaFoldDB" id="J3NQL9"/>
<dbReference type="SMART" id="SM00220">
    <property type="entry name" value="S_TKc"/>
    <property type="match status" value="1"/>
</dbReference>
<dbReference type="RefSeq" id="XP_009219620.1">
    <property type="nucleotide sequence ID" value="XM_009221356.1"/>
</dbReference>
<dbReference type="InterPro" id="IPR000719">
    <property type="entry name" value="Prot_kinase_dom"/>
</dbReference>
<dbReference type="PROSITE" id="PS50011">
    <property type="entry name" value="PROTEIN_KINASE_DOM"/>
    <property type="match status" value="1"/>
</dbReference>
<evidence type="ECO:0000259" key="1">
    <source>
        <dbReference type="PROSITE" id="PS50011"/>
    </source>
</evidence>
<reference evidence="2" key="2">
    <citation type="submission" date="2010-07" db="EMBL/GenBank/DDBJ databases">
        <authorList>
            <consortium name="The Broad Institute Genome Sequencing Platform"/>
            <consortium name="Broad Institute Genome Sequencing Center for Infectious Disease"/>
            <person name="Ma L.-J."/>
            <person name="Dead R."/>
            <person name="Young S."/>
            <person name="Zeng Q."/>
            <person name="Koehrsen M."/>
            <person name="Alvarado L."/>
            <person name="Berlin A."/>
            <person name="Chapman S.B."/>
            <person name="Chen Z."/>
            <person name="Freedman E."/>
            <person name="Gellesch M."/>
            <person name="Goldberg J."/>
            <person name="Griggs A."/>
            <person name="Gujja S."/>
            <person name="Heilman E.R."/>
            <person name="Heiman D."/>
            <person name="Hepburn T."/>
            <person name="Howarth C."/>
            <person name="Jen D."/>
            <person name="Larson L."/>
            <person name="Mehta T."/>
            <person name="Neiman D."/>
            <person name="Pearson M."/>
            <person name="Roberts A."/>
            <person name="Saif S."/>
            <person name="Shea T."/>
            <person name="Shenoy N."/>
            <person name="Sisk P."/>
            <person name="Stolte C."/>
            <person name="Sykes S."/>
            <person name="Walk T."/>
            <person name="White J."/>
            <person name="Yandava C."/>
            <person name="Haas B."/>
            <person name="Nusbaum C."/>
            <person name="Birren B."/>
        </authorList>
    </citation>
    <scope>NUCLEOTIDE SEQUENCE</scope>
    <source>
        <strain evidence="2">R3-111a-1</strain>
    </source>
</reference>
<reference evidence="3" key="4">
    <citation type="journal article" date="2015" name="G3 (Bethesda)">
        <title>Genome sequences of three phytopathogenic species of the Magnaporthaceae family of fungi.</title>
        <authorList>
            <person name="Okagaki L.H."/>
            <person name="Nunes C.C."/>
            <person name="Sailsbery J."/>
            <person name="Clay B."/>
            <person name="Brown D."/>
            <person name="John T."/>
            <person name="Oh Y."/>
            <person name="Young N."/>
            <person name="Fitzgerald M."/>
            <person name="Haas B.J."/>
            <person name="Zeng Q."/>
            <person name="Young S."/>
            <person name="Adiconis X."/>
            <person name="Fan L."/>
            <person name="Levin J.Z."/>
            <person name="Mitchell T.K."/>
            <person name="Okubara P.A."/>
            <person name="Farman M.L."/>
            <person name="Kohn L.M."/>
            <person name="Birren B."/>
            <person name="Ma L.-J."/>
            <person name="Dean R.A."/>
        </authorList>
    </citation>
    <scope>NUCLEOTIDE SEQUENCE</scope>
    <source>
        <strain evidence="3">R3-111a-1</strain>
    </source>
</reference>
<proteinExistence type="predicted"/>
<keyword evidence="2" id="KW-0418">Kinase</keyword>
<reference evidence="3" key="5">
    <citation type="submission" date="2018-04" db="UniProtKB">
        <authorList>
            <consortium name="EnsemblFungi"/>
        </authorList>
    </citation>
    <scope>IDENTIFICATION</scope>
    <source>
        <strain evidence="3">R3-111a-1</strain>
    </source>
</reference>
<reference evidence="2" key="3">
    <citation type="submission" date="2010-09" db="EMBL/GenBank/DDBJ databases">
        <title>Annotation of Gaeumannomyces graminis var. tritici R3-111a-1.</title>
        <authorList>
            <consortium name="The Broad Institute Genome Sequencing Platform"/>
            <person name="Ma L.-J."/>
            <person name="Dead R."/>
            <person name="Young S.K."/>
            <person name="Zeng Q."/>
            <person name="Gargeya S."/>
            <person name="Fitzgerald M."/>
            <person name="Haas B."/>
            <person name="Abouelleil A."/>
            <person name="Alvarado L."/>
            <person name="Arachchi H.M."/>
            <person name="Berlin A."/>
            <person name="Brown A."/>
            <person name="Chapman S.B."/>
            <person name="Chen Z."/>
            <person name="Dunbar C."/>
            <person name="Freedman E."/>
            <person name="Gearin G."/>
            <person name="Gellesch M."/>
            <person name="Goldberg J."/>
            <person name="Griggs A."/>
            <person name="Gujja S."/>
            <person name="Heiman D."/>
            <person name="Howarth C."/>
            <person name="Larson L."/>
            <person name="Lui A."/>
            <person name="MacDonald P.J.P."/>
            <person name="Mehta T."/>
            <person name="Montmayeur A."/>
            <person name="Murphy C."/>
            <person name="Neiman D."/>
            <person name="Pearson M."/>
            <person name="Priest M."/>
            <person name="Roberts A."/>
            <person name="Saif S."/>
            <person name="Shea T."/>
            <person name="Shenoy N."/>
            <person name="Sisk P."/>
            <person name="Stolte C."/>
            <person name="Sykes S."/>
            <person name="Yandava C."/>
            <person name="Wortman J."/>
            <person name="Nusbaum C."/>
            <person name="Birren B."/>
        </authorList>
    </citation>
    <scope>NUCLEOTIDE SEQUENCE</scope>
    <source>
        <strain evidence="2">R3-111a-1</strain>
    </source>
</reference>
<dbReference type="OrthoDB" id="4062651at2759"/>
<gene>
    <name evidence="3" type="primary">20344033</name>
    <name evidence="2" type="ORF">GGTG_03575</name>
</gene>
<keyword evidence="4" id="KW-1185">Reference proteome</keyword>
<evidence type="ECO:0000313" key="3">
    <source>
        <dbReference type="EnsemblFungi" id="EJT78475"/>
    </source>
</evidence>
<dbReference type="STRING" id="644352.J3NQL9"/>
<protein>
    <submittedName>
        <fullName evidence="2">Serine/threonine protein kinase</fullName>
    </submittedName>
</protein>
<keyword evidence="2" id="KW-0723">Serine/threonine-protein kinase</keyword>
<dbReference type="GeneID" id="20344033"/>